<dbReference type="AlphaFoldDB" id="A0A061F6V4"/>
<dbReference type="InterPro" id="IPR054059">
    <property type="entry name" value="MORF/ORRM1/DAG-like_MORF"/>
</dbReference>
<keyword evidence="5" id="KW-1185">Reference proteome</keyword>
<dbReference type="EMBL" id="CM001885">
    <property type="protein sequence ID" value="EOY13095.1"/>
    <property type="molecule type" value="Genomic_DNA"/>
</dbReference>
<sequence length="122" mass="13524">MKIYSVSTRHYYAFGGLVSEENLKGVRWVYPDSYLDVKNKLTYKVGSSKILAVLLDFVPRAIQKHVSPALQSTGRILAPNDDLVSNLRCISPNDDPLVDLSLEIAKADSLLQALKNFTAAEL</sequence>
<evidence type="ECO:0000313" key="5">
    <source>
        <dbReference type="Proteomes" id="UP000026915"/>
    </source>
</evidence>
<dbReference type="Gramene" id="EOY13095">
    <property type="protein sequence ID" value="EOY13095"/>
    <property type="gene ID" value="TCM_031617"/>
</dbReference>
<dbReference type="PANTHER" id="PTHR31346">
    <property type="entry name" value="MULTIPLE ORGANELLAR RNA EDITING FACTOR 2, CHLOROPLASTIC-RELATED-RELATED"/>
    <property type="match status" value="1"/>
</dbReference>
<dbReference type="GO" id="GO:0006397">
    <property type="term" value="P:mRNA processing"/>
    <property type="evidence" value="ECO:0007669"/>
    <property type="project" value="UniProtKB-KW"/>
</dbReference>
<name>A0A061F6V4_THECC</name>
<dbReference type="Pfam" id="PF21864">
    <property type="entry name" value="MORF_dom"/>
    <property type="match status" value="1"/>
</dbReference>
<dbReference type="Proteomes" id="UP000026915">
    <property type="component" value="Chromosome 7"/>
</dbReference>
<dbReference type="InterPro" id="IPR039206">
    <property type="entry name" value="MORF/ORRM1/DAG-like"/>
</dbReference>
<evidence type="ECO:0000313" key="4">
    <source>
        <dbReference type="EMBL" id="EOY13095.1"/>
    </source>
</evidence>
<protein>
    <recommendedName>
        <fullName evidence="3">MORF/ORRM1/DAG-like MORF domain-containing protein</fullName>
    </recommendedName>
</protein>
<dbReference type="GO" id="GO:0016554">
    <property type="term" value="P:cytidine to uridine editing"/>
    <property type="evidence" value="ECO:0007669"/>
    <property type="project" value="InterPro"/>
</dbReference>
<dbReference type="STRING" id="3641.A0A061F6V4"/>
<feature type="domain" description="MORF/ORRM1/DAG-like MORF" evidence="3">
    <location>
        <begin position="1"/>
        <end position="41"/>
    </location>
</feature>
<gene>
    <name evidence="4" type="ORF">TCM_031617</name>
</gene>
<keyword evidence="2" id="KW-0809">Transit peptide</keyword>
<dbReference type="PANTHER" id="PTHR31346:SF4">
    <property type="entry name" value="MULTIPLE ORGANELLAR RNA EDITING FACTOR 8, CHLOROPLASTIC_MITOCHONDRIAL"/>
    <property type="match status" value="1"/>
</dbReference>
<organism evidence="4 5">
    <name type="scientific">Theobroma cacao</name>
    <name type="common">Cacao</name>
    <name type="synonym">Cocoa</name>
    <dbReference type="NCBI Taxonomy" id="3641"/>
    <lineage>
        <taxon>Eukaryota</taxon>
        <taxon>Viridiplantae</taxon>
        <taxon>Streptophyta</taxon>
        <taxon>Embryophyta</taxon>
        <taxon>Tracheophyta</taxon>
        <taxon>Spermatophyta</taxon>
        <taxon>Magnoliopsida</taxon>
        <taxon>eudicotyledons</taxon>
        <taxon>Gunneridae</taxon>
        <taxon>Pentapetalae</taxon>
        <taxon>rosids</taxon>
        <taxon>malvids</taxon>
        <taxon>Malvales</taxon>
        <taxon>Malvaceae</taxon>
        <taxon>Byttnerioideae</taxon>
        <taxon>Theobroma</taxon>
    </lineage>
</organism>
<evidence type="ECO:0000256" key="2">
    <source>
        <dbReference type="ARBA" id="ARBA00022946"/>
    </source>
</evidence>
<dbReference type="HOGENOM" id="CLU_2030914_0_0_1"/>
<proteinExistence type="predicted"/>
<evidence type="ECO:0000256" key="1">
    <source>
        <dbReference type="ARBA" id="ARBA00022664"/>
    </source>
</evidence>
<accession>A0A061F6V4</accession>
<dbReference type="InParanoid" id="A0A061F6V4"/>
<keyword evidence="1" id="KW-0507">mRNA processing</keyword>
<reference evidence="4 5" key="1">
    <citation type="journal article" date="2013" name="Genome Biol.">
        <title>The genome sequence of the most widely cultivated cacao type and its use to identify candidate genes regulating pod color.</title>
        <authorList>
            <person name="Motamayor J.C."/>
            <person name="Mockaitis K."/>
            <person name="Schmutz J."/>
            <person name="Haiminen N."/>
            <person name="Iii D.L."/>
            <person name="Cornejo O."/>
            <person name="Findley S.D."/>
            <person name="Zheng P."/>
            <person name="Utro F."/>
            <person name="Royaert S."/>
            <person name="Saski C."/>
            <person name="Jenkins J."/>
            <person name="Podicheti R."/>
            <person name="Zhao M."/>
            <person name="Scheffler B.E."/>
            <person name="Stack J.C."/>
            <person name="Feltus F.A."/>
            <person name="Mustiga G.M."/>
            <person name="Amores F."/>
            <person name="Phillips W."/>
            <person name="Marelli J.P."/>
            <person name="May G.D."/>
            <person name="Shapiro H."/>
            <person name="Ma J."/>
            <person name="Bustamante C.D."/>
            <person name="Schnell R.J."/>
            <person name="Main D."/>
            <person name="Gilbert D."/>
            <person name="Parida L."/>
            <person name="Kuhn D.N."/>
        </authorList>
    </citation>
    <scope>NUCLEOTIDE SEQUENCE [LARGE SCALE GENOMIC DNA]</scope>
    <source>
        <strain evidence="5">cv. Matina 1-6</strain>
    </source>
</reference>
<evidence type="ECO:0000259" key="3">
    <source>
        <dbReference type="Pfam" id="PF21864"/>
    </source>
</evidence>